<evidence type="ECO:0000313" key="4">
    <source>
        <dbReference type="EMBL" id="MCY0789729.1"/>
    </source>
</evidence>
<dbReference type="AlphaFoldDB" id="A0A9Q4CNV2"/>
<dbReference type="InterPro" id="IPR006680">
    <property type="entry name" value="Amidohydro-rel"/>
</dbReference>
<evidence type="ECO:0000256" key="1">
    <source>
        <dbReference type="ARBA" id="ARBA00006745"/>
    </source>
</evidence>
<dbReference type="PANTHER" id="PTHR43794:SF11">
    <property type="entry name" value="AMIDOHYDROLASE-RELATED DOMAIN-CONTAINING PROTEIN"/>
    <property type="match status" value="1"/>
</dbReference>
<dbReference type="Pfam" id="PF01979">
    <property type="entry name" value="Amidohydro_1"/>
    <property type="match status" value="1"/>
</dbReference>
<dbReference type="InterPro" id="IPR050287">
    <property type="entry name" value="MTA/SAH_deaminase"/>
</dbReference>
<accession>A0A9Q4CNV2</accession>
<feature type="domain" description="Amidohydrolase-related" evidence="3">
    <location>
        <begin position="60"/>
        <end position="130"/>
    </location>
</feature>
<dbReference type="Gene3D" id="3.20.20.140">
    <property type="entry name" value="Metal-dependent hydrolases"/>
    <property type="match status" value="1"/>
</dbReference>
<dbReference type="EMBL" id="JAPNMI010000004">
    <property type="protein sequence ID" value="MCY0789729.1"/>
    <property type="molecule type" value="Genomic_DNA"/>
</dbReference>
<dbReference type="InterPro" id="IPR032466">
    <property type="entry name" value="Metal_Hydrolase"/>
</dbReference>
<evidence type="ECO:0000259" key="3">
    <source>
        <dbReference type="Pfam" id="PF01979"/>
    </source>
</evidence>
<dbReference type="RefSeq" id="WP_260248397.1">
    <property type="nucleotide sequence ID" value="NZ_JALMEJ010000001.1"/>
</dbReference>
<name>A0A9Q4CNV2_MORMO</name>
<evidence type="ECO:0000313" key="5">
    <source>
        <dbReference type="Proteomes" id="UP001076655"/>
    </source>
</evidence>
<gene>
    <name evidence="4" type="ORF">N0392_08550</name>
</gene>
<reference evidence="4" key="1">
    <citation type="submission" date="2022-08" db="EMBL/GenBank/DDBJ databases">
        <authorList>
            <person name="Dale J.L."/>
        </authorList>
    </citation>
    <scope>NUCLEOTIDE SEQUENCE</scope>
    <source>
        <strain evidence="4">2022EL-00758</strain>
    </source>
</reference>
<protein>
    <submittedName>
        <fullName evidence="4">Amidohydrolase family protein</fullName>
    </submittedName>
</protein>
<dbReference type="PANTHER" id="PTHR43794">
    <property type="entry name" value="AMINOHYDROLASE SSNA-RELATED"/>
    <property type="match status" value="1"/>
</dbReference>
<keyword evidence="2" id="KW-0378">Hydrolase</keyword>
<dbReference type="SUPFAM" id="SSF51556">
    <property type="entry name" value="Metallo-dependent hydrolases"/>
    <property type="match status" value="1"/>
</dbReference>
<evidence type="ECO:0000256" key="2">
    <source>
        <dbReference type="ARBA" id="ARBA00022801"/>
    </source>
</evidence>
<dbReference type="Gene3D" id="2.30.40.10">
    <property type="entry name" value="Urease, subunit C, domain 1"/>
    <property type="match status" value="1"/>
</dbReference>
<organism evidence="4 5">
    <name type="scientific">Morganella morganii</name>
    <name type="common">Proteus morganii</name>
    <dbReference type="NCBI Taxonomy" id="582"/>
    <lineage>
        <taxon>Bacteria</taxon>
        <taxon>Pseudomonadati</taxon>
        <taxon>Pseudomonadota</taxon>
        <taxon>Gammaproteobacteria</taxon>
        <taxon>Enterobacterales</taxon>
        <taxon>Morganellaceae</taxon>
        <taxon>Morganella</taxon>
    </lineage>
</organism>
<dbReference type="SUPFAM" id="SSF51338">
    <property type="entry name" value="Composite domain of metallo-dependent hydrolases"/>
    <property type="match status" value="1"/>
</dbReference>
<proteinExistence type="inferred from homology"/>
<comment type="similarity">
    <text evidence="1">Belongs to the metallo-dependent hydrolases superfamily. ATZ/TRZ family.</text>
</comment>
<dbReference type="Proteomes" id="UP001076655">
    <property type="component" value="Unassembled WGS sequence"/>
</dbReference>
<comment type="caution">
    <text evidence="4">The sequence shown here is derived from an EMBL/GenBank/DDBJ whole genome shotgun (WGS) entry which is preliminary data.</text>
</comment>
<dbReference type="GO" id="GO:0016810">
    <property type="term" value="F:hydrolase activity, acting on carbon-nitrogen (but not peptide) bonds"/>
    <property type="evidence" value="ECO:0007669"/>
    <property type="project" value="InterPro"/>
</dbReference>
<sequence length="156" mass="16960">MENNKKIIRGGTIITMDEATGDIINGAILIEGNRISAISADIQAFDHHTDAQVIDAQGAIVTPGMIDAHRHNWMALFRGVSAEESLPAFLINTFHAFGAMMTADNMYAAVLNGNISALNAGTTTVYEVNDCVNSPEHAANESQRYPWRLRLRYAGV</sequence>
<dbReference type="InterPro" id="IPR011059">
    <property type="entry name" value="Metal-dep_hydrolase_composite"/>
</dbReference>